<dbReference type="InterPro" id="IPR004450">
    <property type="entry name" value="Thr_synthase-like"/>
</dbReference>
<dbReference type="Gene3D" id="3.90.1380.10">
    <property type="entry name" value="Threonine synthase, N-terminal domain"/>
    <property type="match status" value="1"/>
</dbReference>
<dbReference type="SUPFAM" id="SSF53686">
    <property type="entry name" value="Tryptophan synthase beta subunit-like PLP-dependent enzymes"/>
    <property type="match status" value="1"/>
</dbReference>
<dbReference type="Pfam" id="PF00291">
    <property type="entry name" value="PALP"/>
    <property type="match status" value="1"/>
</dbReference>
<keyword evidence="3" id="KW-0663">Pyridoxal phosphate</keyword>
<reference evidence="8 9" key="1">
    <citation type="submission" date="2021-11" db="EMBL/GenBank/DDBJ databases">
        <title>Aliifidinibius sp. nov., a new bacterium isolated from saline soil.</title>
        <authorList>
            <person name="Galisteo C."/>
            <person name="De La Haba R."/>
            <person name="Sanchez-Porro C."/>
            <person name="Ventosa A."/>
        </authorList>
    </citation>
    <scope>NUCLEOTIDE SEQUENCE [LARGE SCALE GENOMIC DNA]</scope>
    <source>
        <strain evidence="8 9">KACC 190600</strain>
    </source>
</reference>
<dbReference type="InterPro" id="IPR051166">
    <property type="entry name" value="Threonine_Synthase"/>
</dbReference>
<evidence type="ECO:0000313" key="9">
    <source>
        <dbReference type="Proteomes" id="UP001207337"/>
    </source>
</evidence>
<name>A0ABT3PY44_9BACT</name>
<evidence type="ECO:0000256" key="1">
    <source>
        <dbReference type="ARBA" id="ARBA00001933"/>
    </source>
</evidence>
<dbReference type="InterPro" id="IPR001926">
    <property type="entry name" value="TrpB-like_PALP"/>
</dbReference>
<evidence type="ECO:0000256" key="2">
    <source>
        <dbReference type="ARBA" id="ARBA00005517"/>
    </source>
</evidence>
<dbReference type="Gene3D" id="3.40.50.1100">
    <property type="match status" value="2"/>
</dbReference>
<organism evidence="8 9">
    <name type="scientific">Fodinibius salicampi</name>
    <dbReference type="NCBI Taxonomy" id="1920655"/>
    <lineage>
        <taxon>Bacteria</taxon>
        <taxon>Pseudomonadati</taxon>
        <taxon>Balneolota</taxon>
        <taxon>Balneolia</taxon>
        <taxon>Balneolales</taxon>
        <taxon>Balneolaceae</taxon>
        <taxon>Fodinibius</taxon>
    </lineage>
</organism>
<feature type="domain" description="Tryptophan synthase beta chain-like PALP" evidence="6">
    <location>
        <begin position="95"/>
        <end position="381"/>
    </location>
</feature>
<dbReference type="RefSeq" id="WP_265788962.1">
    <property type="nucleotide sequence ID" value="NZ_BAABRS010000001.1"/>
</dbReference>
<comment type="caution">
    <text evidence="8">The sequence shown here is derived from an EMBL/GenBank/DDBJ whole genome shotgun (WGS) entry which is preliminary data.</text>
</comment>
<dbReference type="PANTHER" id="PTHR42690">
    <property type="entry name" value="THREONINE SYNTHASE FAMILY MEMBER"/>
    <property type="match status" value="1"/>
</dbReference>
<dbReference type="EC" id="4.2.3.1" evidence="5"/>
<sequence length="437" mass="48321">MSKNEISYISTRNGNESKNFSGAMEQGLARDGGLFIPDRWPDLSDKLWNHIESMSITDIGSALAQTFVPEIPADRLESLVEDAISFDAPLVHLHDDLYVLELFHGPTLAFKDYGARFMARMMSYRAEQASQRMVILVATSGDTGSAVGRAFEGVDNVDVCLLYPSGKVSPLQEQQLTTIGGNVTALEVEGTFDDCQKLVKDAFSDSKLRDELILSSANSINIARLLPQMFYYGRGLAQLEESDSVHFCVPSGNFGNLTAGMMAAQTGMSVGQFIAGTNVNDVVPEFLESGNFSPRASQKTISSAMDVGNPSNLERIRSFYPDVVELRQHLWAASFNDDACRTVIEEVYQSYDYILDPHTAVGYLAANSYRKEQESDQPVIILGTAHPAKFSDIVEPLIDTEIPLPGALKESMEKEKKSVRMYASYPKFKSFLREQYS</sequence>
<dbReference type="InterPro" id="IPR037158">
    <property type="entry name" value="Thr_synth_N_sf"/>
</dbReference>
<comment type="cofactor">
    <cofactor evidence="1">
        <name>pyridoxal 5'-phosphate</name>
        <dbReference type="ChEBI" id="CHEBI:597326"/>
    </cofactor>
</comment>
<accession>A0ABT3PY44</accession>
<keyword evidence="9" id="KW-1185">Reference proteome</keyword>
<dbReference type="GO" id="GO:0004795">
    <property type="term" value="F:threonine synthase activity"/>
    <property type="evidence" value="ECO:0007669"/>
    <property type="project" value="UniProtKB-EC"/>
</dbReference>
<dbReference type="InterPro" id="IPR036052">
    <property type="entry name" value="TrpB-like_PALP_sf"/>
</dbReference>
<dbReference type="InterPro" id="IPR029144">
    <property type="entry name" value="Thr_synth_N"/>
</dbReference>
<keyword evidence="4 8" id="KW-0456">Lyase</keyword>
<evidence type="ECO:0000259" key="7">
    <source>
        <dbReference type="Pfam" id="PF14821"/>
    </source>
</evidence>
<dbReference type="Pfam" id="PF14821">
    <property type="entry name" value="Thr_synth_N"/>
    <property type="match status" value="1"/>
</dbReference>
<evidence type="ECO:0000313" key="8">
    <source>
        <dbReference type="EMBL" id="MCW9712766.1"/>
    </source>
</evidence>
<protein>
    <recommendedName>
        <fullName evidence="5">Threonine synthase</fullName>
        <ecNumber evidence="5">4.2.3.1</ecNumber>
    </recommendedName>
</protein>
<dbReference type="NCBIfam" id="TIGR00260">
    <property type="entry name" value="thrC"/>
    <property type="match status" value="1"/>
</dbReference>
<evidence type="ECO:0000259" key="6">
    <source>
        <dbReference type="Pfam" id="PF00291"/>
    </source>
</evidence>
<dbReference type="EMBL" id="JAJNDC010000001">
    <property type="protein sequence ID" value="MCW9712766.1"/>
    <property type="molecule type" value="Genomic_DNA"/>
</dbReference>
<dbReference type="PANTHER" id="PTHR42690:SF1">
    <property type="entry name" value="THREONINE SYNTHASE-LIKE 2"/>
    <property type="match status" value="1"/>
</dbReference>
<dbReference type="Proteomes" id="UP001207337">
    <property type="component" value="Unassembled WGS sequence"/>
</dbReference>
<evidence type="ECO:0000256" key="3">
    <source>
        <dbReference type="ARBA" id="ARBA00022898"/>
    </source>
</evidence>
<feature type="domain" description="Threonine synthase N-terminal" evidence="7">
    <location>
        <begin position="8"/>
        <end position="83"/>
    </location>
</feature>
<evidence type="ECO:0000256" key="5">
    <source>
        <dbReference type="NCBIfam" id="TIGR00260"/>
    </source>
</evidence>
<evidence type="ECO:0000256" key="4">
    <source>
        <dbReference type="ARBA" id="ARBA00023239"/>
    </source>
</evidence>
<gene>
    <name evidence="8" type="primary">thrC</name>
    <name evidence="8" type="ORF">LQ318_07605</name>
</gene>
<comment type="similarity">
    <text evidence="2">Belongs to the threonine synthase family.</text>
</comment>
<proteinExistence type="inferred from homology"/>